<keyword evidence="2" id="KW-1003">Cell membrane</keyword>
<feature type="transmembrane region" description="Helical" evidence="6">
    <location>
        <begin position="83"/>
        <end position="109"/>
    </location>
</feature>
<feature type="transmembrane region" description="Helical" evidence="6">
    <location>
        <begin position="115"/>
        <end position="141"/>
    </location>
</feature>
<evidence type="ECO:0000313" key="7">
    <source>
        <dbReference type="EMBL" id="SDT86307.1"/>
    </source>
</evidence>
<feature type="transmembrane region" description="Helical" evidence="6">
    <location>
        <begin position="14"/>
        <end position="35"/>
    </location>
</feature>
<keyword evidence="4 6" id="KW-1133">Transmembrane helix</keyword>
<sequence>MFDTKKIKIIVNNIIYLVSGNIASLILGFLFNIYIAKNLGASEYGVFSTVEAFVALFGFLVFEGYQKVAIRECCKNTEKLVNIIESILGIKIVLSLLGVFCTIIASLFFNYTQTLIIYISVFSFNLLFGSISSMLQVVYHVNSKMKYIAYTDLIRKLIYILSAGTCVWFKGGVKYLIIFFTISTFLDIFINLYVIKKVFSISFSVKNLFVYKFNIIFFKEAFVFSLLGFIGYFHRTIDITMLSWMVLSEGVGFYSAASRLIMPLHLLGRVTKVALFPQFMEIFKTQKTIKASHLFKISGLIAICMIPIALFISIFSEQIIFYTFGEDFLGSAEVLKYLSWMIPFGILALPFSVSMTANHHEKKMIMPNILRSASNVILNFILIKKYGYMGAVYSTVITYFWYHIIINFGYQYYVLKKAGNIV</sequence>
<dbReference type="RefSeq" id="WP_092230417.1">
    <property type="nucleotide sequence ID" value="NZ_FNLL01000002.1"/>
</dbReference>
<dbReference type="PANTHER" id="PTHR30250">
    <property type="entry name" value="PST FAMILY PREDICTED COLANIC ACID TRANSPORTER"/>
    <property type="match status" value="1"/>
</dbReference>
<evidence type="ECO:0000256" key="4">
    <source>
        <dbReference type="ARBA" id="ARBA00022989"/>
    </source>
</evidence>
<dbReference type="InterPro" id="IPR002797">
    <property type="entry name" value="Polysacc_synth"/>
</dbReference>
<name>A0A1H2DTY1_9BACT</name>
<dbReference type="EMBL" id="FNLL01000002">
    <property type="protein sequence ID" value="SDT86307.1"/>
    <property type="molecule type" value="Genomic_DNA"/>
</dbReference>
<proteinExistence type="predicted"/>
<feature type="transmembrane region" description="Helical" evidence="6">
    <location>
        <begin position="297"/>
        <end position="325"/>
    </location>
</feature>
<evidence type="ECO:0000256" key="3">
    <source>
        <dbReference type="ARBA" id="ARBA00022692"/>
    </source>
</evidence>
<evidence type="ECO:0000256" key="6">
    <source>
        <dbReference type="SAM" id="Phobius"/>
    </source>
</evidence>
<dbReference type="CDD" id="cd13128">
    <property type="entry name" value="MATE_Wzx_like"/>
    <property type="match status" value="1"/>
</dbReference>
<reference evidence="8" key="1">
    <citation type="submission" date="2016-10" db="EMBL/GenBank/DDBJ databases">
        <authorList>
            <person name="Varghese N."/>
            <person name="Submissions S."/>
        </authorList>
    </citation>
    <scope>NUCLEOTIDE SEQUENCE [LARGE SCALE GENOMIC DNA]</scope>
    <source>
        <strain evidence="8">DSM 3384</strain>
    </source>
</reference>
<evidence type="ECO:0000256" key="5">
    <source>
        <dbReference type="ARBA" id="ARBA00023136"/>
    </source>
</evidence>
<dbReference type="AlphaFoldDB" id="A0A1H2DTY1"/>
<feature type="transmembrane region" description="Helical" evidence="6">
    <location>
        <begin position="153"/>
        <end position="170"/>
    </location>
</feature>
<feature type="transmembrane region" description="Helical" evidence="6">
    <location>
        <begin position="41"/>
        <end position="62"/>
    </location>
</feature>
<keyword evidence="5 6" id="KW-0472">Membrane</keyword>
<evidence type="ECO:0000256" key="1">
    <source>
        <dbReference type="ARBA" id="ARBA00004651"/>
    </source>
</evidence>
<protein>
    <submittedName>
        <fullName evidence="7">Membrane protein involved in the export of O-antigen and teichoic acid</fullName>
    </submittedName>
</protein>
<evidence type="ECO:0000313" key="8">
    <source>
        <dbReference type="Proteomes" id="UP000199608"/>
    </source>
</evidence>
<dbReference type="PANTHER" id="PTHR30250:SF11">
    <property type="entry name" value="O-ANTIGEN TRANSPORTER-RELATED"/>
    <property type="match status" value="1"/>
</dbReference>
<evidence type="ECO:0000256" key="2">
    <source>
        <dbReference type="ARBA" id="ARBA00022475"/>
    </source>
</evidence>
<keyword evidence="8" id="KW-1185">Reference proteome</keyword>
<keyword evidence="3 6" id="KW-0812">Transmembrane</keyword>
<organism evidence="7 8">
    <name type="scientific">Desulfobacula phenolica</name>
    <dbReference type="NCBI Taxonomy" id="90732"/>
    <lineage>
        <taxon>Bacteria</taxon>
        <taxon>Pseudomonadati</taxon>
        <taxon>Thermodesulfobacteriota</taxon>
        <taxon>Desulfobacteria</taxon>
        <taxon>Desulfobacterales</taxon>
        <taxon>Desulfobacteraceae</taxon>
        <taxon>Desulfobacula</taxon>
    </lineage>
</organism>
<feature type="transmembrane region" description="Helical" evidence="6">
    <location>
        <begin position="337"/>
        <end position="357"/>
    </location>
</feature>
<feature type="transmembrane region" description="Helical" evidence="6">
    <location>
        <begin position="216"/>
        <end position="233"/>
    </location>
</feature>
<dbReference type="GO" id="GO:0005886">
    <property type="term" value="C:plasma membrane"/>
    <property type="evidence" value="ECO:0007669"/>
    <property type="project" value="UniProtKB-SubCell"/>
</dbReference>
<gene>
    <name evidence="7" type="ORF">SAMN04487931_102185</name>
</gene>
<feature type="transmembrane region" description="Helical" evidence="6">
    <location>
        <begin position="176"/>
        <end position="195"/>
    </location>
</feature>
<dbReference type="Proteomes" id="UP000199608">
    <property type="component" value="Unassembled WGS sequence"/>
</dbReference>
<comment type="subcellular location">
    <subcellularLocation>
        <location evidence="1">Cell membrane</location>
        <topology evidence="1">Multi-pass membrane protein</topology>
    </subcellularLocation>
</comment>
<dbReference type="InterPro" id="IPR050833">
    <property type="entry name" value="Poly_Biosynth_Transport"/>
</dbReference>
<accession>A0A1H2DTY1</accession>
<feature type="transmembrane region" description="Helical" evidence="6">
    <location>
        <begin position="399"/>
        <end position="415"/>
    </location>
</feature>
<dbReference type="Pfam" id="PF01943">
    <property type="entry name" value="Polysacc_synt"/>
    <property type="match status" value="1"/>
</dbReference>